<accession>A0A2H0KQF8</accession>
<organism evidence="2 3">
    <name type="scientific">Candidatus Portnoybacteria bacterium CG11_big_fil_rev_8_21_14_0_20_44_10</name>
    <dbReference type="NCBI Taxonomy" id="1974818"/>
    <lineage>
        <taxon>Bacteria</taxon>
        <taxon>Candidatus Portnoyibacteriota</taxon>
    </lineage>
</organism>
<comment type="caution">
    <text evidence="2">The sequence shown here is derived from an EMBL/GenBank/DDBJ whole genome shotgun (WGS) entry which is preliminary data.</text>
</comment>
<name>A0A2H0KQF8_9BACT</name>
<dbReference type="AlphaFoldDB" id="A0A2H0KQF8"/>
<evidence type="ECO:0000313" key="2">
    <source>
        <dbReference type="EMBL" id="PIQ74398.1"/>
    </source>
</evidence>
<gene>
    <name evidence="2" type="ORF">COV85_02285</name>
</gene>
<protein>
    <submittedName>
        <fullName evidence="2">Uncharacterized protein</fullName>
    </submittedName>
</protein>
<proteinExistence type="predicted"/>
<dbReference type="Proteomes" id="UP000231550">
    <property type="component" value="Unassembled WGS sequence"/>
</dbReference>
<evidence type="ECO:0000313" key="3">
    <source>
        <dbReference type="Proteomes" id="UP000231550"/>
    </source>
</evidence>
<reference evidence="2 3" key="1">
    <citation type="submission" date="2017-09" db="EMBL/GenBank/DDBJ databases">
        <title>Depth-based differentiation of microbial function through sediment-hosted aquifers and enrichment of novel symbionts in the deep terrestrial subsurface.</title>
        <authorList>
            <person name="Probst A.J."/>
            <person name="Ladd B."/>
            <person name="Jarett J.K."/>
            <person name="Geller-Mcgrath D.E."/>
            <person name="Sieber C.M."/>
            <person name="Emerson J.B."/>
            <person name="Anantharaman K."/>
            <person name="Thomas B.C."/>
            <person name="Malmstrom R."/>
            <person name="Stieglmeier M."/>
            <person name="Klingl A."/>
            <person name="Woyke T."/>
            <person name="Ryan C.M."/>
            <person name="Banfield J.F."/>
        </authorList>
    </citation>
    <scope>NUCLEOTIDE SEQUENCE [LARGE SCALE GENOMIC DNA]</scope>
    <source>
        <strain evidence="2">CG11_big_fil_rev_8_21_14_0_20_44_10</strain>
    </source>
</reference>
<sequence>METESKENLSASPPESEPTPDTKWFTFFQELSEKGGIQCALEGGLQSAARDPELCKGRTAEGTIFYVWQTEAFLMLKMEQKDDTLVEAVSKTLGCQPSRYRLDQKSNTYIAEWEKDPSTQNDRKE</sequence>
<evidence type="ECO:0000256" key="1">
    <source>
        <dbReference type="SAM" id="MobiDB-lite"/>
    </source>
</evidence>
<feature type="region of interest" description="Disordered" evidence="1">
    <location>
        <begin position="1"/>
        <end position="22"/>
    </location>
</feature>
<dbReference type="EMBL" id="PCVN01000056">
    <property type="protein sequence ID" value="PIQ74398.1"/>
    <property type="molecule type" value="Genomic_DNA"/>
</dbReference>